<evidence type="ECO:0000256" key="2">
    <source>
        <dbReference type="SAM" id="Phobius"/>
    </source>
</evidence>
<feature type="coiled-coil region" evidence="1">
    <location>
        <begin position="575"/>
        <end position="609"/>
    </location>
</feature>
<protein>
    <recommendedName>
        <fullName evidence="5">PIN domain-containing protein</fullName>
    </recommendedName>
</protein>
<proteinExistence type="predicted"/>
<feature type="transmembrane region" description="Helical" evidence="2">
    <location>
        <begin position="614"/>
        <end position="636"/>
    </location>
</feature>
<keyword evidence="2" id="KW-1133">Transmembrane helix</keyword>
<comment type="caution">
    <text evidence="3">The sequence shown here is derived from an EMBL/GenBank/DDBJ whole genome shotgun (WGS) entry which is preliminary data.</text>
</comment>
<evidence type="ECO:0000313" key="3">
    <source>
        <dbReference type="EMBL" id="KAA8997431.1"/>
    </source>
</evidence>
<organism evidence="3 4">
    <name type="scientific">Affinibrenneria salicis</name>
    <dbReference type="NCBI Taxonomy" id="2590031"/>
    <lineage>
        <taxon>Bacteria</taxon>
        <taxon>Pseudomonadati</taxon>
        <taxon>Pseudomonadota</taxon>
        <taxon>Gammaproteobacteria</taxon>
        <taxon>Enterobacterales</taxon>
        <taxon>Pectobacteriaceae</taxon>
        <taxon>Affinibrenneria</taxon>
    </lineage>
</organism>
<reference evidence="3 4" key="1">
    <citation type="submission" date="2019-09" db="EMBL/GenBank/DDBJ databases">
        <authorList>
            <person name="Li Y."/>
        </authorList>
    </citation>
    <scope>NUCLEOTIDE SEQUENCE [LARGE SCALE GENOMIC DNA]</scope>
    <source>
        <strain evidence="3 4">L3-3HA</strain>
    </source>
</reference>
<dbReference type="EMBL" id="VYKJ01000011">
    <property type="protein sequence ID" value="KAA8997431.1"/>
    <property type="molecule type" value="Genomic_DNA"/>
</dbReference>
<keyword evidence="2" id="KW-0812">Transmembrane</keyword>
<evidence type="ECO:0000256" key="1">
    <source>
        <dbReference type="SAM" id="Coils"/>
    </source>
</evidence>
<keyword evidence="2" id="KW-0472">Membrane</keyword>
<feature type="transmembrane region" description="Helical" evidence="2">
    <location>
        <begin position="648"/>
        <end position="671"/>
    </location>
</feature>
<dbReference type="AlphaFoldDB" id="A0A5J5FX30"/>
<dbReference type="Proteomes" id="UP000335415">
    <property type="component" value="Unassembled WGS sequence"/>
</dbReference>
<accession>A0A5J5FX30</accession>
<dbReference type="OrthoDB" id="9121719at2"/>
<evidence type="ECO:0000313" key="4">
    <source>
        <dbReference type="Proteomes" id="UP000335415"/>
    </source>
</evidence>
<keyword evidence="1" id="KW-0175">Coiled coil</keyword>
<evidence type="ECO:0008006" key="5">
    <source>
        <dbReference type="Google" id="ProtNLM"/>
    </source>
</evidence>
<keyword evidence="4" id="KW-1185">Reference proteome</keyword>
<sequence>MVTKPLSNELISLINYVELNKSGWWKKATSQVILGFLWECDEKTTLLDLHDKISKELNLSIPVENVSSQIEYLLSSGKILKSDNKFYLTESQRQDLNNRNKLSIEEDVKVESLFKNLLLEQIETDEPEVYWNNFKEELVKSIRKIGANTYTFLKDGRLHKYHDWLDGFLNKYDSDIHHKLVKVLSGFFNPSIDCTRSYILRLLNAHFFVEATQLKKDTIKILEKTRKNKDVKIVLDTNFVFSILGLHENPADESATSLLSLSEKVGCVKINYYILPTTLEEIRKVVSYEFNNLKRYRYSPHIAKAAVKSGLRSSIAAKYFAKCAKSSGELSLDAYFLPYTDGLLKNLSSKGIKILEWPTIQYPTDERVVNDQVTLWEKEEKKPENKRKRYEAIEHDLIFWYIIKDHRTDHAESALDENYWGVTIDWSMISFDQVKRRTKKSDLPVVLHPTNLVQLLQFWIPRDEILESGILETMRLPLLFGQFDEKDEKLTIELIQALSTYKNIDDIDIDILSSMLADKALKQRISDSDHENDLIIEIIESEFAEKATKYKSELDSRMSEVEKANAVVTEKDMVINDRQLEINRKNSEIESLKSQIEAFETDKMIASKERKQKIFFVFLYFFLPLMIIICSYKLLIPEIKDKYHLDGVLELIVAGILSYFIFIFFSVLANVHLEKIPSLNKWLPIRISKKLVSKIIAPLVVSIVSFKDEIAELIKNLN</sequence>
<name>A0A5J5FX30_9GAMM</name>
<gene>
    <name evidence="3" type="ORF">FJU30_18985</name>
</gene>